<gene>
    <name evidence="2" type="ORF">DPMN_142184</name>
</gene>
<comment type="caution">
    <text evidence="2">The sequence shown here is derived from an EMBL/GenBank/DDBJ whole genome shotgun (WGS) entry which is preliminary data.</text>
</comment>
<dbReference type="InterPro" id="IPR038623">
    <property type="entry name" value="STING_C_sf"/>
</dbReference>
<evidence type="ECO:0000256" key="1">
    <source>
        <dbReference type="SAM" id="Phobius"/>
    </source>
</evidence>
<organism evidence="2 3">
    <name type="scientific">Dreissena polymorpha</name>
    <name type="common">Zebra mussel</name>
    <name type="synonym">Mytilus polymorpha</name>
    <dbReference type="NCBI Taxonomy" id="45954"/>
    <lineage>
        <taxon>Eukaryota</taxon>
        <taxon>Metazoa</taxon>
        <taxon>Spiralia</taxon>
        <taxon>Lophotrochozoa</taxon>
        <taxon>Mollusca</taxon>
        <taxon>Bivalvia</taxon>
        <taxon>Autobranchia</taxon>
        <taxon>Heteroconchia</taxon>
        <taxon>Euheterodonta</taxon>
        <taxon>Imparidentia</taxon>
        <taxon>Neoheterodontei</taxon>
        <taxon>Myida</taxon>
        <taxon>Dreissenoidea</taxon>
        <taxon>Dreissenidae</taxon>
        <taxon>Dreissena</taxon>
    </lineage>
</organism>
<keyword evidence="1" id="KW-0472">Membrane</keyword>
<keyword evidence="1" id="KW-1133">Transmembrane helix</keyword>
<evidence type="ECO:0000313" key="2">
    <source>
        <dbReference type="EMBL" id="KAH3813718.1"/>
    </source>
</evidence>
<evidence type="ECO:0000313" key="3">
    <source>
        <dbReference type="Proteomes" id="UP000828390"/>
    </source>
</evidence>
<keyword evidence="3" id="KW-1185">Reference proteome</keyword>
<reference evidence="2" key="2">
    <citation type="submission" date="2020-11" db="EMBL/GenBank/DDBJ databases">
        <authorList>
            <person name="McCartney M.A."/>
            <person name="Auch B."/>
            <person name="Kono T."/>
            <person name="Mallez S."/>
            <person name="Becker A."/>
            <person name="Gohl D.M."/>
            <person name="Silverstein K.A.T."/>
            <person name="Koren S."/>
            <person name="Bechman K.B."/>
            <person name="Herman A."/>
            <person name="Abrahante J.E."/>
            <person name="Garbe J."/>
        </authorList>
    </citation>
    <scope>NUCLEOTIDE SEQUENCE</scope>
    <source>
        <strain evidence="2">Duluth1</strain>
        <tissue evidence="2">Whole animal</tissue>
    </source>
</reference>
<reference evidence="2" key="1">
    <citation type="journal article" date="2019" name="bioRxiv">
        <title>The Genome of the Zebra Mussel, Dreissena polymorpha: A Resource for Invasive Species Research.</title>
        <authorList>
            <person name="McCartney M.A."/>
            <person name="Auch B."/>
            <person name="Kono T."/>
            <person name="Mallez S."/>
            <person name="Zhang Y."/>
            <person name="Obille A."/>
            <person name="Becker A."/>
            <person name="Abrahante J.E."/>
            <person name="Garbe J."/>
            <person name="Badalamenti J.P."/>
            <person name="Herman A."/>
            <person name="Mangelson H."/>
            <person name="Liachko I."/>
            <person name="Sullivan S."/>
            <person name="Sone E.D."/>
            <person name="Koren S."/>
            <person name="Silverstein K.A.T."/>
            <person name="Beckman K.B."/>
            <person name="Gohl D.M."/>
        </authorList>
    </citation>
    <scope>NUCLEOTIDE SEQUENCE</scope>
    <source>
        <strain evidence="2">Duluth1</strain>
        <tissue evidence="2">Whole animal</tissue>
    </source>
</reference>
<dbReference type="Gene3D" id="3.40.50.12100">
    <property type="entry name" value="Stimulator of interferon genes protein"/>
    <property type="match status" value="1"/>
</dbReference>
<protein>
    <submittedName>
        <fullName evidence="2">Uncharacterized protein</fullName>
    </submittedName>
</protein>
<accession>A0A9D4GE34</accession>
<dbReference type="Proteomes" id="UP000828390">
    <property type="component" value="Unassembled WGS sequence"/>
</dbReference>
<proteinExistence type="predicted"/>
<keyword evidence="1" id="KW-0812">Transmembrane</keyword>
<dbReference type="EMBL" id="JAIWYP010000006">
    <property type="protein sequence ID" value="KAH3813718.1"/>
    <property type="molecule type" value="Genomic_DNA"/>
</dbReference>
<sequence length="248" mass="27909">MNKKEWSEVNILAIVFGSVGDALLIETCIATIMIITELSSIRTSTKDLHYGLVYSHFTDFSKIYEQPASEQLTDGHRLEGKLIERFLLVIPNTFELILTIPENPKSSATCTWKQITLEHQKEVNVNKLKLYKLKMGEEEYYVFAEVPTVLNVIYSLSQTPRGKTVAGVVRQKFQLLYKRVLSSYGCENNVQFVTCKGKDDIAMALFEAARALSKKGNAIQQDWTSTATIRVTFGSTLPSTENIVDIAI</sequence>
<feature type="transmembrane region" description="Helical" evidence="1">
    <location>
        <begin position="12"/>
        <end position="35"/>
    </location>
</feature>
<dbReference type="AlphaFoldDB" id="A0A9D4GE34"/>
<name>A0A9D4GE34_DREPO</name>